<name>A0A6A5AFU3_APHAT</name>
<dbReference type="AlphaFoldDB" id="A0A6A5AFU3"/>
<reference evidence="1 2" key="1">
    <citation type="submission" date="2019-06" db="EMBL/GenBank/DDBJ databases">
        <title>Genomics analysis of Aphanomyces spp. identifies a new class of oomycete effector associated with host adaptation.</title>
        <authorList>
            <person name="Gaulin E."/>
        </authorList>
    </citation>
    <scope>NUCLEOTIDE SEQUENCE [LARGE SCALE GENOMIC DNA]</scope>
    <source>
        <strain evidence="1 2">E</strain>
    </source>
</reference>
<organism evidence="1 2">
    <name type="scientific">Aphanomyces astaci</name>
    <name type="common">Crayfish plague agent</name>
    <dbReference type="NCBI Taxonomy" id="112090"/>
    <lineage>
        <taxon>Eukaryota</taxon>
        <taxon>Sar</taxon>
        <taxon>Stramenopiles</taxon>
        <taxon>Oomycota</taxon>
        <taxon>Saprolegniomycetes</taxon>
        <taxon>Saprolegniales</taxon>
        <taxon>Verrucalvaceae</taxon>
        <taxon>Aphanomyces</taxon>
    </lineage>
</organism>
<dbReference type="Proteomes" id="UP000469452">
    <property type="component" value="Unassembled WGS sequence"/>
</dbReference>
<accession>A0A6A5AFU3</accession>
<proteinExistence type="predicted"/>
<dbReference type="VEuPathDB" id="FungiDB:H257_05917"/>
<protein>
    <submittedName>
        <fullName evidence="1">Uncharacterized protein</fullName>
    </submittedName>
</protein>
<sequence length="138" mass="15453">MLVKTSAIVGYEKAQFTTSTKAATQWNRDDMKKSIAMRDETRKITGPKKCPFVYGDDDVGYVSTAKGTMNFDQKDAKVAVMAADVKDDLRKCHYSFGHDNVDYSTSSHIAPMSSEAYREATKKYPPLNDPRKGSVYFS</sequence>
<evidence type="ECO:0000313" key="1">
    <source>
        <dbReference type="EMBL" id="KAF0746148.1"/>
    </source>
</evidence>
<gene>
    <name evidence="1" type="ORF">AaE_008237</name>
</gene>
<dbReference type="EMBL" id="VJMI01014074">
    <property type="protein sequence ID" value="KAF0746148.1"/>
    <property type="molecule type" value="Genomic_DNA"/>
</dbReference>
<evidence type="ECO:0000313" key="2">
    <source>
        <dbReference type="Proteomes" id="UP000469452"/>
    </source>
</evidence>
<comment type="caution">
    <text evidence="1">The sequence shown here is derived from an EMBL/GenBank/DDBJ whole genome shotgun (WGS) entry which is preliminary data.</text>
</comment>